<accession>A0A392RNL9</accession>
<organism evidence="2 3">
    <name type="scientific">Trifolium medium</name>
    <dbReference type="NCBI Taxonomy" id="97028"/>
    <lineage>
        <taxon>Eukaryota</taxon>
        <taxon>Viridiplantae</taxon>
        <taxon>Streptophyta</taxon>
        <taxon>Embryophyta</taxon>
        <taxon>Tracheophyta</taxon>
        <taxon>Spermatophyta</taxon>
        <taxon>Magnoliopsida</taxon>
        <taxon>eudicotyledons</taxon>
        <taxon>Gunneridae</taxon>
        <taxon>Pentapetalae</taxon>
        <taxon>rosids</taxon>
        <taxon>fabids</taxon>
        <taxon>Fabales</taxon>
        <taxon>Fabaceae</taxon>
        <taxon>Papilionoideae</taxon>
        <taxon>50 kb inversion clade</taxon>
        <taxon>NPAAA clade</taxon>
        <taxon>Hologalegina</taxon>
        <taxon>IRL clade</taxon>
        <taxon>Trifolieae</taxon>
        <taxon>Trifolium</taxon>
    </lineage>
</organism>
<reference evidence="2 3" key="1">
    <citation type="journal article" date="2018" name="Front. Plant Sci.">
        <title>Red Clover (Trifolium pratense) and Zigzag Clover (T. medium) - A Picture of Genomic Similarities and Differences.</title>
        <authorList>
            <person name="Dluhosova J."/>
            <person name="Istvanek J."/>
            <person name="Nedelnik J."/>
            <person name="Repkova J."/>
        </authorList>
    </citation>
    <scope>NUCLEOTIDE SEQUENCE [LARGE SCALE GENOMIC DNA]</scope>
    <source>
        <strain evidence="3">cv. 10/8</strain>
        <tissue evidence="2">Leaf</tissue>
    </source>
</reference>
<dbReference type="EMBL" id="LXQA010249589">
    <property type="protein sequence ID" value="MCI37899.1"/>
    <property type="molecule type" value="Genomic_DNA"/>
</dbReference>
<keyword evidence="3" id="KW-1185">Reference proteome</keyword>
<evidence type="ECO:0000313" key="2">
    <source>
        <dbReference type="EMBL" id="MCI37899.1"/>
    </source>
</evidence>
<sequence>FAFLHSQPKLASISMAVATRCIKNVCGEDEWFGYTSVSCIEEEDYYNGDGDLYREGDDDDDDGGYDYAPAA</sequence>
<name>A0A392RNL9_9FABA</name>
<evidence type="ECO:0000313" key="3">
    <source>
        <dbReference type="Proteomes" id="UP000265520"/>
    </source>
</evidence>
<dbReference type="AlphaFoldDB" id="A0A392RNL9"/>
<proteinExistence type="predicted"/>
<feature type="region of interest" description="Disordered" evidence="1">
    <location>
        <begin position="50"/>
        <end position="71"/>
    </location>
</feature>
<comment type="caution">
    <text evidence="2">The sequence shown here is derived from an EMBL/GenBank/DDBJ whole genome shotgun (WGS) entry which is preliminary data.</text>
</comment>
<evidence type="ECO:0000256" key="1">
    <source>
        <dbReference type="SAM" id="MobiDB-lite"/>
    </source>
</evidence>
<feature type="non-terminal residue" evidence="2">
    <location>
        <position position="1"/>
    </location>
</feature>
<protein>
    <submittedName>
        <fullName evidence="2">Uncharacterized protein</fullName>
    </submittedName>
</protein>
<dbReference type="Proteomes" id="UP000265520">
    <property type="component" value="Unassembled WGS sequence"/>
</dbReference>